<dbReference type="EMBL" id="JAGFNK010000025">
    <property type="protein sequence ID" value="KAI9511246.1"/>
    <property type="molecule type" value="Genomic_DNA"/>
</dbReference>
<protein>
    <submittedName>
        <fullName evidence="1">Uncharacterized protein</fullName>
    </submittedName>
</protein>
<accession>A0ACC0UJ34</accession>
<dbReference type="Proteomes" id="UP001207468">
    <property type="component" value="Unassembled WGS sequence"/>
</dbReference>
<proteinExistence type="predicted"/>
<reference evidence="1" key="1">
    <citation type="submission" date="2021-03" db="EMBL/GenBank/DDBJ databases">
        <title>Evolutionary priming and transition to the ectomycorrhizal habit in an iconic lineage of mushroom-forming fungi: is preadaptation a requirement?</title>
        <authorList>
            <consortium name="DOE Joint Genome Institute"/>
            <person name="Looney B.P."/>
            <person name="Miyauchi S."/>
            <person name="Morin E."/>
            <person name="Drula E."/>
            <person name="Courty P.E."/>
            <person name="Chicoki N."/>
            <person name="Fauchery L."/>
            <person name="Kohler A."/>
            <person name="Kuo A."/>
            <person name="LaButti K."/>
            <person name="Pangilinan J."/>
            <person name="Lipzen A."/>
            <person name="Riley R."/>
            <person name="Andreopoulos W."/>
            <person name="He G."/>
            <person name="Johnson J."/>
            <person name="Barry K.W."/>
            <person name="Grigoriev I.V."/>
            <person name="Nagy L."/>
            <person name="Hibbett D."/>
            <person name="Henrissat B."/>
            <person name="Matheny P.B."/>
            <person name="Labbe J."/>
            <person name="Martin A.F."/>
        </authorList>
    </citation>
    <scope>NUCLEOTIDE SEQUENCE</scope>
    <source>
        <strain evidence="1">BPL698</strain>
    </source>
</reference>
<gene>
    <name evidence="1" type="ORF">F5148DRAFT_1373967</name>
</gene>
<name>A0ACC0UJ34_9AGAM</name>
<comment type="caution">
    <text evidence="1">The sequence shown here is derived from an EMBL/GenBank/DDBJ whole genome shotgun (WGS) entry which is preliminary data.</text>
</comment>
<organism evidence="1 2">
    <name type="scientific">Russula earlei</name>
    <dbReference type="NCBI Taxonomy" id="71964"/>
    <lineage>
        <taxon>Eukaryota</taxon>
        <taxon>Fungi</taxon>
        <taxon>Dikarya</taxon>
        <taxon>Basidiomycota</taxon>
        <taxon>Agaricomycotina</taxon>
        <taxon>Agaricomycetes</taxon>
        <taxon>Russulales</taxon>
        <taxon>Russulaceae</taxon>
        <taxon>Russula</taxon>
    </lineage>
</organism>
<evidence type="ECO:0000313" key="2">
    <source>
        <dbReference type="Proteomes" id="UP001207468"/>
    </source>
</evidence>
<sequence length="579" mass="63102">MLSFHPSPSRSLSYPTIYSAYPDRPLYSPYPPHPSDHPLVTVTDPGVRYRRALSEYLAAEEEYHALLRAREEARSRARAEALLYERARLLRVQSARAHQGQHARQLESALAKVLAHAAVCEGDVSFAPVMCAPFKRALSDTVIPCLRAYRDEVVTEKDSRDSRAFTSEYDEVPEGRTDTEEEGTSISQPPHVSSKQPAERSVPNLESLLRDRLQTIVGDEEVQDVARAILRHLTSTTATGPRRPSAAASSPDLTTPLTQPPEGADLSRSDALQGTAAEAAKESFRAHRAEVAERAPSPASTTSPSPLTIIHDIRSALVKLSDGFSLPSSLDFSDEEPSGLAYTPTNAPVRVYEHALDQLLAQLDAVESDGDDEVRVERRAAVKEVEKAIEDFEGKIREAREDAKRSGRLDDEEATLTTDNFDDTSKANESLPSSADYVSDSGFSRPEPHTLPDSPHDVAMIEDRLFTPHLESAPQAATVADPTLAPMDQGEASRVPSDDGLQSKDDVLAEQATAEQTLSAPSVVLSVGHARGVLSIYGSFYPRIPEDVLASFGLGLHSASPGREDEDGDADDEREWTEV</sequence>
<keyword evidence="2" id="KW-1185">Reference proteome</keyword>
<evidence type="ECO:0000313" key="1">
    <source>
        <dbReference type="EMBL" id="KAI9511246.1"/>
    </source>
</evidence>